<keyword evidence="2" id="KW-1185">Reference proteome</keyword>
<dbReference type="Pfam" id="PF21863">
    <property type="entry name" value="HTH_67"/>
    <property type="match status" value="1"/>
</dbReference>
<dbReference type="InterPro" id="IPR036388">
    <property type="entry name" value="WH-like_DNA-bd_sf"/>
</dbReference>
<gene>
    <name evidence="1" type="ORF">EDD27_9969</name>
</gene>
<dbReference type="SUPFAM" id="SSF46785">
    <property type="entry name" value="Winged helix' DNA-binding domain"/>
    <property type="match status" value="1"/>
</dbReference>
<dbReference type="Gene3D" id="1.10.10.10">
    <property type="entry name" value="Winged helix-like DNA-binding domain superfamily/Winged helix DNA-binding domain"/>
    <property type="match status" value="1"/>
</dbReference>
<evidence type="ECO:0000313" key="1">
    <source>
        <dbReference type="EMBL" id="RVX47048.1"/>
    </source>
</evidence>
<reference evidence="1 2" key="1">
    <citation type="submission" date="2019-01" db="EMBL/GenBank/DDBJ databases">
        <title>Sequencing the genomes of 1000 actinobacteria strains.</title>
        <authorList>
            <person name="Klenk H.-P."/>
        </authorList>
    </citation>
    <scope>NUCLEOTIDE SEQUENCE [LARGE SCALE GENOMIC DNA]</scope>
    <source>
        <strain evidence="1 2">DSM 43925</strain>
    </source>
</reference>
<name>A0A438MMV6_9ACTN</name>
<dbReference type="Proteomes" id="UP000284824">
    <property type="component" value="Unassembled WGS sequence"/>
</dbReference>
<sequence>MDRPIGYWLKHLDNLLESAMDQALETVTRREWQVLNAAAQGGGSGPMPFDGVEEAVERLVARGWLSDERLTEAGKAAHAEIAERVGRFRRQVSAGVTPEEYQATVDVLRRMAANLTGPPTS</sequence>
<evidence type="ECO:0008006" key="3">
    <source>
        <dbReference type="Google" id="ProtNLM"/>
    </source>
</evidence>
<dbReference type="OrthoDB" id="3697068at2"/>
<proteinExistence type="predicted"/>
<dbReference type="RefSeq" id="WP_127939552.1">
    <property type="nucleotide sequence ID" value="NZ_SAUN01000001.1"/>
</dbReference>
<dbReference type="InterPro" id="IPR054058">
    <property type="entry name" value="HTH_67"/>
</dbReference>
<accession>A0A438MMV6</accession>
<dbReference type="InterPro" id="IPR036390">
    <property type="entry name" value="WH_DNA-bd_sf"/>
</dbReference>
<organism evidence="1 2">
    <name type="scientific">Nonomuraea polychroma</name>
    <dbReference type="NCBI Taxonomy" id="46176"/>
    <lineage>
        <taxon>Bacteria</taxon>
        <taxon>Bacillati</taxon>
        <taxon>Actinomycetota</taxon>
        <taxon>Actinomycetes</taxon>
        <taxon>Streptosporangiales</taxon>
        <taxon>Streptosporangiaceae</taxon>
        <taxon>Nonomuraea</taxon>
    </lineage>
</organism>
<evidence type="ECO:0000313" key="2">
    <source>
        <dbReference type="Proteomes" id="UP000284824"/>
    </source>
</evidence>
<dbReference type="AlphaFoldDB" id="A0A438MMV6"/>
<protein>
    <recommendedName>
        <fullName evidence="3">DNA-binding MarR family transcriptional regulator</fullName>
    </recommendedName>
</protein>
<comment type="caution">
    <text evidence="1">The sequence shown here is derived from an EMBL/GenBank/DDBJ whole genome shotgun (WGS) entry which is preliminary data.</text>
</comment>
<dbReference type="EMBL" id="SAUN01000001">
    <property type="protein sequence ID" value="RVX47048.1"/>
    <property type="molecule type" value="Genomic_DNA"/>
</dbReference>